<dbReference type="EMBL" id="JOMO01000020">
    <property type="protein sequence ID" value="OUI82515.1"/>
    <property type="molecule type" value="Genomic_DNA"/>
</dbReference>
<evidence type="ECO:0000313" key="1">
    <source>
        <dbReference type="EMBL" id="OUI82515.1"/>
    </source>
</evidence>
<sequence length="115" mass="13065">MSKSELEKNWERQITDMLKQDLKSGTNAVWHAIYLVSPKNGRPGETIFEVSLLNEGGIFTGPLSFAPIANISERNIDLARNNRIYDTTLLRIKDPEKGIKDFRCREVETISSVVK</sequence>
<protein>
    <submittedName>
        <fullName evidence="1">Uncharacterized protein</fullName>
    </submittedName>
</protein>
<evidence type="ECO:0000313" key="2">
    <source>
        <dbReference type="Proteomes" id="UP000194639"/>
    </source>
</evidence>
<comment type="caution">
    <text evidence="1">The sequence shown here is derived from an EMBL/GenBank/DDBJ whole genome shotgun (WGS) entry which is preliminary data.</text>
</comment>
<dbReference type="Proteomes" id="UP000194639">
    <property type="component" value="Unassembled WGS sequence"/>
</dbReference>
<organism evidence="1 2">
    <name type="scientific">Acetobacter orientalis</name>
    <dbReference type="NCBI Taxonomy" id="146474"/>
    <lineage>
        <taxon>Bacteria</taxon>
        <taxon>Pseudomonadati</taxon>
        <taxon>Pseudomonadota</taxon>
        <taxon>Alphaproteobacteria</taxon>
        <taxon>Acetobacterales</taxon>
        <taxon>Acetobacteraceae</taxon>
        <taxon>Acetobacter</taxon>
    </lineage>
</organism>
<dbReference type="RefSeq" id="WP_086552203.1">
    <property type="nucleotide sequence ID" value="NZ_JOMO01000020.1"/>
</dbReference>
<name>A0A252A2Q8_9PROT</name>
<gene>
    <name evidence="1" type="ORF">HK12_03965</name>
</gene>
<proteinExistence type="predicted"/>
<accession>A0A252A2Q8</accession>
<reference evidence="1 2" key="1">
    <citation type="submission" date="2014-06" db="EMBL/GenBank/DDBJ databases">
        <authorList>
            <person name="Ju J."/>
            <person name="Zhang J."/>
        </authorList>
    </citation>
    <scope>NUCLEOTIDE SEQUENCE [LARGE SCALE GENOMIC DNA]</scope>
    <source>
        <strain evidence="1">DmW_045</strain>
    </source>
</reference>
<dbReference type="AlphaFoldDB" id="A0A252A2Q8"/>